<organism evidence="1 2">
    <name type="scientific">Brachionus plicatilis</name>
    <name type="common">Marine rotifer</name>
    <name type="synonym">Brachionus muelleri</name>
    <dbReference type="NCBI Taxonomy" id="10195"/>
    <lineage>
        <taxon>Eukaryota</taxon>
        <taxon>Metazoa</taxon>
        <taxon>Spiralia</taxon>
        <taxon>Gnathifera</taxon>
        <taxon>Rotifera</taxon>
        <taxon>Eurotatoria</taxon>
        <taxon>Monogononta</taxon>
        <taxon>Pseudotrocha</taxon>
        <taxon>Ploima</taxon>
        <taxon>Brachionidae</taxon>
        <taxon>Brachionus</taxon>
    </lineage>
</organism>
<proteinExistence type="predicted"/>
<reference evidence="1 2" key="1">
    <citation type="journal article" date="2018" name="Sci. Rep.">
        <title>Genomic signatures of local adaptation to the degree of environmental predictability in rotifers.</title>
        <authorList>
            <person name="Franch-Gras L."/>
            <person name="Hahn C."/>
            <person name="Garcia-Roger E.M."/>
            <person name="Carmona M.J."/>
            <person name="Serra M."/>
            <person name="Gomez A."/>
        </authorList>
    </citation>
    <scope>NUCLEOTIDE SEQUENCE [LARGE SCALE GENOMIC DNA]</scope>
    <source>
        <strain evidence="1">HYR1</strain>
    </source>
</reference>
<dbReference type="AlphaFoldDB" id="A0A3M7PVM9"/>
<feature type="non-terminal residue" evidence="1">
    <location>
        <position position="98"/>
    </location>
</feature>
<sequence>MARINVIISFRNSKFWRVVESYYNCEDYQTATFISIFICEKKKNRPKRSKCLLLSEYVLILGLLDITRQLISILRKKYKTNDYGKIFYLYLYKDTLKN</sequence>
<dbReference type="EMBL" id="REGN01008609">
    <property type="protein sequence ID" value="RNA03157.1"/>
    <property type="molecule type" value="Genomic_DNA"/>
</dbReference>
<evidence type="ECO:0000313" key="1">
    <source>
        <dbReference type="EMBL" id="RNA03157.1"/>
    </source>
</evidence>
<dbReference type="Proteomes" id="UP000276133">
    <property type="component" value="Unassembled WGS sequence"/>
</dbReference>
<gene>
    <name evidence="1" type="ORF">BpHYR1_054565</name>
</gene>
<keyword evidence="2" id="KW-1185">Reference proteome</keyword>
<protein>
    <submittedName>
        <fullName evidence="1">Uncharacterized protein</fullName>
    </submittedName>
</protein>
<evidence type="ECO:0000313" key="2">
    <source>
        <dbReference type="Proteomes" id="UP000276133"/>
    </source>
</evidence>
<comment type="caution">
    <text evidence="1">The sequence shown here is derived from an EMBL/GenBank/DDBJ whole genome shotgun (WGS) entry which is preliminary data.</text>
</comment>
<accession>A0A3M7PVM9</accession>
<name>A0A3M7PVM9_BRAPC</name>